<evidence type="ECO:0000313" key="1">
    <source>
        <dbReference type="EMBL" id="HIZ24241.1"/>
    </source>
</evidence>
<comment type="caution">
    <text evidence="1">The sequence shown here is derived from an EMBL/GenBank/DDBJ whole genome shotgun (WGS) entry which is preliminary data.</text>
</comment>
<reference evidence="1" key="2">
    <citation type="submission" date="2021-04" db="EMBL/GenBank/DDBJ databases">
        <authorList>
            <person name="Gilroy R."/>
        </authorList>
    </citation>
    <scope>NUCLEOTIDE SEQUENCE</scope>
    <source>
        <strain evidence="1">CHK33-5263</strain>
    </source>
</reference>
<sequence>MRKVLFVAMASILFMYGMFSLSKLPIFASAEQMPDTDILMVVADESEAQALANTQQDHLEVITKDQLSLKDNNHIAYAVSRDLFDLPLVSQILNEAYSKLNARIYIYGGLSIRDYKQLLNMDELYISVNICNNQDIVTSSIKMGFVDEDKINQIICLSRSENYQSLIVSGNEMQGFDAQNFIVRHYNRTYVNPFAREATIIQSSFNHVVWANTYFYINVDYMLYKDDAESDISHDYFALRTNVTGCTDNGYDTCREIQVKHQLIHSSDNVTDYVPKDTSSATNVNVSLSYGPSASASIGFSFGSGAGPTIDSTYTPNEKLVEWKVSKYWFFGSNFTGDMFSFGSSWATRMSPVRVSVSTYGCFDLPHNYQTNTGWDTQEVVFYY</sequence>
<gene>
    <name evidence="1" type="ORF">H9812_02040</name>
</gene>
<organism evidence="1 2">
    <name type="scientific">Candidatus Gallimonas intestinigallinarum</name>
    <dbReference type="NCBI Taxonomy" id="2838604"/>
    <lineage>
        <taxon>Bacteria</taxon>
        <taxon>Bacillati</taxon>
        <taxon>Bacillota</taxon>
        <taxon>Clostridia</taxon>
        <taxon>Candidatus Gallimonas</taxon>
    </lineage>
</organism>
<reference evidence="1" key="1">
    <citation type="journal article" date="2021" name="PeerJ">
        <title>Extensive microbial diversity within the chicken gut microbiome revealed by metagenomics and culture.</title>
        <authorList>
            <person name="Gilroy R."/>
            <person name="Ravi A."/>
            <person name="Getino M."/>
            <person name="Pursley I."/>
            <person name="Horton D.L."/>
            <person name="Alikhan N.F."/>
            <person name="Baker D."/>
            <person name="Gharbi K."/>
            <person name="Hall N."/>
            <person name="Watson M."/>
            <person name="Adriaenssens E.M."/>
            <person name="Foster-Nyarko E."/>
            <person name="Jarju S."/>
            <person name="Secka A."/>
            <person name="Antonio M."/>
            <person name="Oren A."/>
            <person name="Chaudhuri R.R."/>
            <person name="La Ragione R."/>
            <person name="Hildebrand F."/>
            <person name="Pallen M.J."/>
        </authorList>
    </citation>
    <scope>NUCLEOTIDE SEQUENCE</scope>
    <source>
        <strain evidence="1">CHK33-5263</strain>
    </source>
</reference>
<name>A0A9D2IUZ9_9FIRM</name>
<proteinExistence type="predicted"/>
<dbReference type="Proteomes" id="UP000824044">
    <property type="component" value="Unassembled WGS sequence"/>
</dbReference>
<evidence type="ECO:0000313" key="2">
    <source>
        <dbReference type="Proteomes" id="UP000824044"/>
    </source>
</evidence>
<accession>A0A9D2IUZ9</accession>
<dbReference type="EMBL" id="DXBS01000043">
    <property type="protein sequence ID" value="HIZ24241.1"/>
    <property type="molecule type" value="Genomic_DNA"/>
</dbReference>
<dbReference type="AlphaFoldDB" id="A0A9D2IUZ9"/>
<protein>
    <submittedName>
        <fullName evidence="1">Uncharacterized protein</fullName>
    </submittedName>
</protein>